<name>A0A5B7CE20_PORTR</name>
<gene>
    <name evidence="2" type="ORF">E2C01_000032</name>
</gene>
<dbReference type="Proteomes" id="UP000324222">
    <property type="component" value="Unassembled WGS sequence"/>
</dbReference>
<organism evidence="2 3">
    <name type="scientific">Portunus trituberculatus</name>
    <name type="common">Swimming crab</name>
    <name type="synonym">Neptunus trituberculatus</name>
    <dbReference type="NCBI Taxonomy" id="210409"/>
    <lineage>
        <taxon>Eukaryota</taxon>
        <taxon>Metazoa</taxon>
        <taxon>Ecdysozoa</taxon>
        <taxon>Arthropoda</taxon>
        <taxon>Crustacea</taxon>
        <taxon>Multicrustacea</taxon>
        <taxon>Malacostraca</taxon>
        <taxon>Eumalacostraca</taxon>
        <taxon>Eucarida</taxon>
        <taxon>Decapoda</taxon>
        <taxon>Pleocyemata</taxon>
        <taxon>Brachyura</taxon>
        <taxon>Eubrachyura</taxon>
        <taxon>Portunoidea</taxon>
        <taxon>Portunidae</taxon>
        <taxon>Portuninae</taxon>
        <taxon>Portunus</taxon>
    </lineage>
</organism>
<dbReference type="EMBL" id="VSRR010000001">
    <property type="protein sequence ID" value="MPC07470.1"/>
    <property type="molecule type" value="Genomic_DNA"/>
</dbReference>
<reference evidence="2 3" key="1">
    <citation type="submission" date="2019-05" db="EMBL/GenBank/DDBJ databases">
        <title>Another draft genome of Portunus trituberculatus and its Hox gene families provides insights of decapod evolution.</title>
        <authorList>
            <person name="Jeong J.-H."/>
            <person name="Song I."/>
            <person name="Kim S."/>
            <person name="Choi T."/>
            <person name="Kim D."/>
            <person name="Ryu S."/>
            <person name="Kim W."/>
        </authorList>
    </citation>
    <scope>NUCLEOTIDE SEQUENCE [LARGE SCALE GENOMIC DNA]</scope>
    <source>
        <tissue evidence="2">Muscle</tissue>
    </source>
</reference>
<feature type="signal peptide" evidence="1">
    <location>
        <begin position="1"/>
        <end position="18"/>
    </location>
</feature>
<evidence type="ECO:0008006" key="4">
    <source>
        <dbReference type="Google" id="ProtNLM"/>
    </source>
</evidence>
<keyword evidence="1" id="KW-0732">Signal</keyword>
<evidence type="ECO:0000313" key="3">
    <source>
        <dbReference type="Proteomes" id="UP000324222"/>
    </source>
</evidence>
<comment type="caution">
    <text evidence="2">The sequence shown here is derived from an EMBL/GenBank/DDBJ whole genome shotgun (WGS) entry which is preliminary data.</text>
</comment>
<keyword evidence="3" id="KW-1185">Reference proteome</keyword>
<feature type="chain" id="PRO_5023088677" description="Secreted protein" evidence="1">
    <location>
        <begin position="19"/>
        <end position="96"/>
    </location>
</feature>
<evidence type="ECO:0000256" key="1">
    <source>
        <dbReference type="SAM" id="SignalP"/>
    </source>
</evidence>
<protein>
    <recommendedName>
        <fullName evidence="4">Secreted protein</fullName>
    </recommendedName>
</protein>
<sequence>MLSLLVLVPVPITFDALQQNVNQVNSTPHCGTSTTAVTLLLNKQLTEPERDSHLPASAMPSQCVTTVLVVARGYVNCIDLFQDTRDQAAYDRHFYC</sequence>
<dbReference type="AlphaFoldDB" id="A0A5B7CE20"/>
<accession>A0A5B7CE20</accession>
<proteinExistence type="predicted"/>
<evidence type="ECO:0000313" key="2">
    <source>
        <dbReference type="EMBL" id="MPC07470.1"/>
    </source>
</evidence>